<comment type="caution">
    <text evidence="3">The sequence shown here is derived from an EMBL/GenBank/DDBJ whole genome shotgun (WGS) entry which is preliminary data.</text>
</comment>
<name>A0A3D4VB57_9BACT</name>
<protein>
    <recommendedName>
        <fullName evidence="2">Coenzyme Q-binding protein COQ10 START domain-containing protein</fullName>
    </recommendedName>
</protein>
<dbReference type="Proteomes" id="UP000264071">
    <property type="component" value="Unassembled WGS sequence"/>
</dbReference>
<organism evidence="3 4">
    <name type="scientific">Gemmatimonas aurantiaca</name>
    <dbReference type="NCBI Taxonomy" id="173480"/>
    <lineage>
        <taxon>Bacteria</taxon>
        <taxon>Pseudomonadati</taxon>
        <taxon>Gemmatimonadota</taxon>
        <taxon>Gemmatimonadia</taxon>
        <taxon>Gemmatimonadales</taxon>
        <taxon>Gemmatimonadaceae</taxon>
        <taxon>Gemmatimonas</taxon>
    </lineage>
</organism>
<dbReference type="InterPro" id="IPR023393">
    <property type="entry name" value="START-like_dom_sf"/>
</dbReference>
<dbReference type="InterPro" id="IPR005031">
    <property type="entry name" value="COQ10_START"/>
</dbReference>
<evidence type="ECO:0000259" key="2">
    <source>
        <dbReference type="Pfam" id="PF03364"/>
    </source>
</evidence>
<accession>A0A3D4VB57</accession>
<dbReference type="EMBL" id="DPIY01000010">
    <property type="protein sequence ID" value="HCT58359.1"/>
    <property type="molecule type" value="Genomic_DNA"/>
</dbReference>
<gene>
    <name evidence="3" type="ORF">DGD08_14235</name>
</gene>
<evidence type="ECO:0000313" key="3">
    <source>
        <dbReference type="EMBL" id="HCT58359.1"/>
    </source>
</evidence>
<dbReference type="Gene3D" id="3.30.530.20">
    <property type="match status" value="1"/>
</dbReference>
<sequence length="184" mass="20330">MTQAHARSGATDTPFALDAPRRDRLVITVDELIVRAPVREIFTVAAAVEEWPAHLAHYRHVRFLERRSDGGGIVDMSANRPFGVVGWPTWWRSQMAVNTATPWIRFHHIGGVTTGMDVEWSFTPVEGGTLTRIVHTWNGPDWPLIASFAAREVIAPVFVHGIASRTLAGLAVVAERQAQRVGGH</sequence>
<reference evidence="3 4" key="1">
    <citation type="journal article" date="2018" name="Nat. Biotechnol.">
        <title>A standardized bacterial taxonomy based on genome phylogeny substantially revises the tree of life.</title>
        <authorList>
            <person name="Parks D.H."/>
            <person name="Chuvochina M."/>
            <person name="Waite D.W."/>
            <person name="Rinke C."/>
            <person name="Skarshewski A."/>
            <person name="Chaumeil P.A."/>
            <person name="Hugenholtz P."/>
        </authorList>
    </citation>
    <scope>NUCLEOTIDE SEQUENCE [LARGE SCALE GENOMIC DNA]</scope>
    <source>
        <strain evidence="3">UBA8844</strain>
    </source>
</reference>
<evidence type="ECO:0000256" key="1">
    <source>
        <dbReference type="ARBA" id="ARBA00008918"/>
    </source>
</evidence>
<evidence type="ECO:0000313" key="4">
    <source>
        <dbReference type="Proteomes" id="UP000264071"/>
    </source>
</evidence>
<proteinExistence type="inferred from homology"/>
<feature type="domain" description="Coenzyme Q-binding protein COQ10 START" evidence="2">
    <location>
        <begin position="34"/>
        <end position="148"/>
    </location>
</feature>
<comment type="similarity">
    <text evidence="1">Belongs to the ribosome association toxin RatA family.</text>
</comment>
<dbReference type="SUPFAM" id="SSF55961">
    <property type="entry name" value="Bet v1-like"/>
    <property type="match status" value="1"/>
</dbReference>
<dbReference type="AlphaFoldDB" id="A0A3D4VB57"/>
<dbReference type="Pfam" id="PF03364">
    <property type="entry name" value="Polyketide_cyc"/>
    <property type="match status" value="1"/>
</dbReference>